<dbReference type="GO" id="GO:0052745">
    <property type="term" value="F:inositol phosphate phosphatase activity"/>
    <property type="evidence" value="ECO:0007669"/>
    <property type="project" value="TreeGrafter"/>
</dbReference>
<dbReference type="FunCoup" id="A0A7M7T801">
    <property type="interactions" value="437"/>
</dbReference>
<dbReference type="PANTHER" id="PTHR20963">
    <property type="entry name" value="MULTIPLE INOSITOL POLYPHOSPHATE PHOSPHATASE-RELATED"/>
    <property type="match status" value="1"/>
</dbReference>
<evidence type="ECO:0000256" key="7">
    <source>
        <dbReference type="ARBA" id="ARBA00022729"/>
    </source>
</evidence>
<dbReference type="InterPro" id="IPR029033">
    <property type="entry name" value="His_PPase_superfam"/>
</dbReference>
<feature type="disulfide bond" evidence="16">
    <location>
        <begin position="261"/>
        <end position="276"/>
    </location>
</feature>
<dbReference type="GO" id="GO:0005886">
    <property type="term" value="C:plasma membrane"/>
    <property type="evidence" value="ECO:0007669"/>
    <property type="project" value="UniProtKB-SubCell"/>
</dbReference>
<dbReference type="Pfam" id="PF00328">
    <property type="entry name" value="His_Phos_2"/>
    <property type="match status" value="1"/>
</dbReference>
<dbReference type="EC" id="3.1.3.80" evidence="3"/>
<dbReference type="EnsemblMetazoa" id="XM_031925413">
    <property type="protein sequence ID" value="XP_031781273"/>
    <property type="gene ID" value="LOC100113577"/>
</dbReference>
<keyword evidence="7 17" id="KW-0732">Signal</keyword>
<evidence type="ECO:0000256" key="12">
    <source>
        <dbReference type="ARBA" id="ARBA00043668"/>
    </source>
</evidence>
<dbReference type="RefSeq" id="XP_031781274.1">
    <property type="nucleotide sequence ID" value="XM_031925414.1"/>
</dbReference>
<dbReference type="GO" id="GO:0034417">
    <property type="term" value="F:bisphosphoglycerate 3-phosphatase activity"/>
    <property type="evidence" value="ECO:0007669"/>
    <property type="project" value="UniProtKB-EC"/>
</dbReference>
<evidence type="ECO:0000256" key="9">
    <source>
        <dbReference type="ARBA" id="ARBA00023136"/>
    </source>
</evidence>
<accession>A0A7M7T801</accession>
<evidence type="ECO:0000256" key="16">
    <source>
        <dbReference type="PIRSR" id="PIRSR000894-2"/>
    </source>
</evidence>
<feature type="chain" id="PRO_5033597478" description="Multiple inositol polyphosphate phosphatase 1" evidence="17">
    <location>
        <begin position="24"/>
        <end position="442"/>
    </location>
</feature>
<dbReference type="SUPFAM" id="SSF53254">
    <property type="entry name" value="Phosphoglycerate mutase-like"/>
    <property type="match status" value="1"/>
</dbReference>
<evidence type="ECO:0000256" key="4">
    <source>
        <dbReference type="ARBA" id="ARBA00013040"/>
    </source>
</evidence>
<comment type="catalytic activity">
    <reaction evidence="13">
        <text>1D-myo-inositol 1,2,4,5,6-pentakisphosphate + H2O = 1D-myo-inositol 1,2,5,6-tetrakisphosphate + phosphate</text>
        <dbReference type="Rhea" id="RHEA:77115"/>
        <dbReference type="ChEBI" id="CHEBI:15377"/>
        <dbReference type="ChEBI" id="CHEBI:43474"/>
        <dbReference type="ChEBI" id="CHEBI:57798"/>
        <dbReference type="ChEBI" id="CHEBI:195535"/>
        <dbReference type="EC" id="3.1.3.62"/>
    </reaction>
    <physiologicalReaction direction="left-to-right" evidence="13">
        <dbReference type="Rhea" id="RHEA:77116"/>
    </physiologicalReaction>
</comment>
<dbReference type="GeneID" id="100113577"/>
<evidence type="ECO:0000256" key="11">
    <source>
        <dbReference type="ARBA" id="ARBA00031642"/>
    </source>
</evidence>
<sequence length="442" mass="51425">MVKTILVLFVYIFTTILTHGTLSQKCFENSEQIHCKLGSKTPYRFIANYNDSRYIYTGCSEKKMWLVVRHGTRYPGKKHVKPMIKKLPKLKKKIVQSNNQNNSELSHDTIEKFNKWTLSFDEKQTMILANEGENELIDLAERMQSRFPNILVDNYDPELYKFKYTATQRTEKSAQSFVLGLFGQYHSANITFPKPEQKDPILRFYKRCERWRTEIDKNPETYKEKELFIKSETFQKVVSDISQRLGLKLDYESVNLIYLICAFETAWNKTGKSPWCDTLSLDNMKVLEFMEDLEYYWVDGYGHQLNYNQACPALRDMFTFFDSNDKSLVTAYFTHSGTILKMLSILGIGKETNPLTHESFLSHKDRNWKVSLIDAFASNIAFVLYDCKVQGPSVLVLHQERPVQISGCPPEALCPLSIMKKHLPDTEQECQFDAMCTSSKET</sequence>
<name>A0A7M7T801_NASVI</name>
<evidence type="ECO:0000256" key="3">
    <source>
        <dbReference type="ARBA" id="ARBA00012976"/>
    </source>
</evidence>
<evidence type="ECO:0000256" key="8">
    <source>
        <dbReference type="ARBA" id="ARBA00022801"/>
    </source>
</evidence>
<dbReference type="AlphaFoldDB" id="A0A7M7T801"/>
<dbReference type="InParanoid" id="A0A7M7T801"/>
<comment type="catalytic activity">
    <reaction evidence="14">
        <text>1D-myo-inositol hexakisphosphate + H2O = 1D-myo-inositol 1,2,4,5,6-pentakisphosphate + phosphate</text>
        <dbReference type="Rhea" id="RHEA:16989"/>
        <dbReference type="ChEBI" id="CHEBI:15377"/>
        <dbReference type="ChEBI" id="CHEBI:43474"/>
        <dbReference type="ChEBI" id="CHEBI:57798"/>
        <dbReference type="ChEBI" id="CHEBI:58130"/>
        <dbReference type="EC" id="3.1.3.62"/>
    </reaction>
    <physiologicalReaction direction="left-to-right" evidence="14">
        <dbReference type="Rhea" id="RHEA:16990"/>
    </physiologicalReaction>
</comment>
<dbReference type="KEGG" id="nvi:100113577"/>
<comment type="catalytic activity">
    <reaction evidence="12">
        <text>1D-myo-inositol 1,2,5,6-tetrakisphosphate + H2O = 1D-myo-inositol 1,2,6-trisphosphate + phosphate</text>
        <dbReference type="Rhea" id="RHEA:77119"/>
        <dbReference type="ChEBI" id="CHEBI:15377"/>
        <dbReference type="ChEBI" id="CHEBI:43474"/>
        <dbReference type="ChEBI" id="CHEBI:195535"/>
        <dbReference type="ChEBI" id="CHEBI:195537"/>
        <dbReference type="EC" id="3.1.3.62"/>
    </reaction>
    <physiologicalReaction direction="left-to-right" evidence="12">
        <dbReference type="Rhea" id="RHEA:77120"/>
    </physiologicalReaction>
</comment>
<comment type="similarity">
    <text evidence="2">Belongs to the histidine acid phosphatase family. MINPP1 subfamily.</text>
</comment>
<evidence type="ECO:0000256" key="15">
    <source>
        <dbReference type="ARBA" id="ARBA00043832"/>
    </source>
</evidence>
<dbReference type="Proteomes" id="UP000002358">
    <property type="component" value="Unassembled WGS sequence"/>
</dbReference>
<dbReference type="SMR" id="A0A7M7T801"/>
<dbReference type="FunFam" id="3.40.50.1240:FF:000014">
    <property type="entry name" value="Multiple inositol polyphosphate phosphatase 1"/>
    <property type="match status" value="1"/>
</dbReference>
<dbReference type="GO" id="GO:0003993">
    <property type="term" value="F:acid phosphatase activity"/>
    <property type="evidence" value="ECO:0007669"/>
    <property type="project" value="TreeGrafter"/>
</dbReference>
<keyword evidence="8" id="KW-0378">Hydrolase</keyword>
<dbReference type="InterPro" id="IPR000560">
    <property type="entry name" value="His_Pase_clade-2"/>
</dbReference>
<evidence type="ECO:0000256" key="6">
    <source>
        <dbReference type="ARBA" id="ARBA00022475"/>
    </source>
</evidence>
<evidence type="ECO:0000256" key="14">
    <source>
        <dbReference type="ARBA" id="ARBA00043691"/>
    </source>
</evidence>
<keyword evidence="19" id="KW-1185">Reference proteome</keyword>
<dbReference type="InterPro" id="IPR016274">
    <property type="entry name" value="Histidine_acid_Pase_euk"/>
</dbReference>
<keyword evidence="9" id="KW-0472">Membrane</keyword>
<protein>
    <recommendedName>
        <fullName evidence="5">Multiple inositol polyphosphate phosphatase 1</fullName>
        <ecNumber evidence="4">3.1.3.62</ecNumber>
        <ecNumber evidence="3">3.1.3.80</ecNumber>
    </recommendedName>
    <alternativeName>
        <fullName evidence="11">2,3-bisphosphoglycerate 3-phosphatase</fullName>
    </alternativeName>
</protein>
<dbReference type="PANTHER" id="PTHR20963:SF51">
    <property type="entry name" value="MULTIPLE INOSITOL POLYPHOSPHATE PHOSPHATASE 1"/>
    <property type="match status" value="1"/>
</dbReference>
<dbReference type="Gene3D" id="3.40.50.1240">
    <property type="entry name" value="Phosphoglycerate mutase-like"/>
    <property type="match status" value="1"/>
</dbReference>
<evidence type="ECO:0000256" key="17">
    <source>
        <dbReference type="SAM" id="SignalP"/>
    </source>
</evidence>
<organism evidence="18 19">
    <name type="scientific">Nasonia vitripennis</name>
    <name type="common">Parasitic wasp</name>
    <dbReference type="NCBI Taxonomy" id="7425"/>
    <lineage>
        <taxon>Eukaryota</taxon>
        <taxon>Metazoa</taxon>
        <taxon>Ecdysozoa</taxon>
        <taxon>Arthropoda</taxon>
        <taxon>Hexapoda</taxon>
        <taxon>Insecta</taxon>
        <taxon>Pterygota</taxon>
        <taxon>Neoptera</taxon>
        <taxon>Endopterygota</taxon>
        <taxon>Hymenoptera</taxon>
        <taxon>Apocrita</taxon>
        <taxon>Proctotrupomorpha</taxon>
        <taxon>Chalcidoidea</taxon>
        <taxon>Pteromalidae</taxon>
        <taxon>Pteromalinae</taxon>
        <taxon>Nasonia</taxon>
    </lineage>
</organism>
<dbReference type="RefSeq" id="XP_031781273.1">
    <property type="nucleotide sequence ID" value="XM_031925413.2"/>
</dbReference>
<evidence type="ECO:0000256" key="13">
    <source>
        <dbReference type="ARBA" id="ARBA00043671"/>
    </source>
</evidence>
<evidence type="ECO:0000256" key="2">
    <source>
        <dbReference type="ARBA" id="ARBA00008422"/>
    </source>
</evidence>
<evidence type="ECO:0000256" key="1">
    <source>
        <dbReference type="ARBA" id="ARBA00004236"/>
    </source>
</evidence>
<evidence type="ECO:0000313" key="18">
    <source>
        <dbReference type="EnsemblMetazoa" id="XP_031781273"/>
    </source>
</evidence>
<reference evidence="18" key="1">
    <citation type="submission" date="2021-01" db="UniProtKB">
        <authorList>
            <consortium name="EnsemblMetazoa"/>
        </authorList>
    </citation>
    <scope>IDENTIFICATION</scope>
</reference>
<evidence type="ECO:0000256" key="5">
    <source>
        <dbReference type="ARBA" id="ARBA00018097"/>
    </source>
</evidence>
<feature type="signal peptide" evidence="17">
    <location>
        <begin position="1"/>
        <end position="23"/>
    </location>
</feature>
<dbReference type="EnsemblMetazoa" id="XM_031925414">
    <property type="protein sequence ID" value="XP_031781274"/>
    <property type="gene ID" value="LOC100113577"/>
</dbReference>
<evidence type="ECO:0000313" key="19">
    <source>
        <dbReference type="Proteomes" id="UP000002358"/>
    </source>
</evidence>
<comment type="catalytic activity">
    <reaction evidence="15">
        <text>(2R)-2,3-bisphosphoglycerate + H2O = (2R)-2-phosphoglycerate + phosphate</text>
        <dbReference type="Rhea" id="RHEA:27381"/>
        <dbReference type="ChEBI" id="CHEBI:15377"/>
        <dbReference type="ChEBI" id="CHEBI:43474"/>
        <dbReference type="ChEBI" id="CHEBI:58248"/>
        <dbReference type="ChEBI" id="CHEBI:58289"/>
        <dbReference type="EC" id="3.1.3.80"/>
    </reaction>
    <physiologicalReaction direction="left-to-right" evidence="15">
        <dbReference type="Rhea" id="RHEA:27382"/>
    </physiologicalReaction>
</comment>
<evidence type="ECO:0000256" key="10">
    <source>
        <dbReference type="ARBA" id="ARBA00023180"/>
    </source>
</evidence>
<dbReference type="CDD" id="cd07061">
    <property type="entry name" value="HP_HAP_like"/>
    <property type="match status" value="1"/>
</dbReference>
<keyword evidence="16" id="KW-1015">Disulfide bond</keyword>
<keyword evidence="6" id="KW-1003">Cell membrane</keyword>
<keyword evidence="10" id="KW-0325">Glycoprotein</keyword>
<dbReference type="PIRSF" id="PIRSF000894">
    <property type="entry name" value="Acid_phosphatase"/>
    <property type="match status" value="1"/>
</dbReference>
<feature type="disulfide bond" evidence="16">
    <location>
        <begin position="59"/>
        <end position="387"/>
    </location>
</feature>
<dbReference type="EC" id="3.1.3.62" evidence="4"/>
<comment type="subcellular location">
    <subcellularLocation>
        <location evidence="1">Cell membrane</location>
    </subcellularLocation>
</comment>
<proteinExistence type="inferred from homology"/>